<dbReference type="PANTHER" id="PTHR46889:SF5">
    <property type="entry name" value="INTEGRASE PROTEIN"/>
    <property type="match status" value="1"/>
</dbReference>
<evidence type="ECO:0000259" key="2">
    <source>
        <dbReference type="PROSITE" id="PS50994"/>
    </source>
</evidence>
<organism evidence="3 4">
    <name type="scientific">Acinetobacter wanghuae</name>
    <dbReference type="NCBI Taxonomy" id="2662362"/>
    <lineage>
        <taxon>Bacteria</taxon>
        <taxon>Pseudomonadati</taxon>
        <taxon>Pseudomonadota</taxon>
        <taxon>Gammaproteobacteria</taxon>
        <taxon>Moraxellales</taxon>
        <taxon>Moraxellaceae</taxon>
        <taxon>Acinetobacter</taxon>
    </lineage>
</organism>
<comment type="similarity">
    <text evidence="1">Belongs to the transposase 8 family.</text>
</comment>
<dbReference type="GO" id="GO:0004803">
    <property type="term" value="F:transposase activity"/>
    <property type="evidence" value="ECO:0007669"/>
    <property type="project" value="InterPro"/>
</dbReference>
<dbReference type="InterPro" id="IPR036397">
    <property type="entry name" value="RNaseH_sf"/>
</dbReference>
<dbReference type="SUPFAM" id="SSF53098">
    <property type="entry name" value="Ribonuclease H-like"/>
    <property type="match status" value="1"/>
</dbReference>
<evidence type="ECO:0000313" key="4">
    <source>
        <dbReference type="Proteomes" id="UP000480556"/>
    </source>
</evidence>
<gene>
    <name evidence="3" type="ORF">GHJ48_13285</name>
</gene>
<dbReference type="PANTHER" id="PTHR46889">
    <property type="entry name" value="TRANSPOSASE INSF FOR INSERTION SEQUENCE IS3B-RELATED"/>
    <property type="match status" value="1"/>
</dbReference>
<evidence type="ECO:0000313" key="3">
    <source>
        <dbReference type="EMBL" id="MQW93348.1"/>
    </source>
</evidence>
<dbReference type="Pfam" id="PF13276">
    <property type="entry name" value="HTH_21"/>
    <property type="match status" value="1"/>
</dbReference>
<dbReference type="PROSITE" id="PS50994">
    <property type="entry name" value="INTEGRASE"/>
    <property type="match status" value="1"/>
</dbReference>
<sequence>MERIEVITSVQRRRRYTGQEKAQFVAMTMQPRSSVSSVARQYGITPSLLFKWKKLMQDGGVTAVEANDQVVSVSDYNSLLKKVKQLEQMLGRKTVEAEILRDALEIAQTKKVHIAHALITTRRYPTQQIARTLGVSRSNLYRRLKQPNMKSRSRYNKADDHILLPMIGDICDQRPSNGYRRVTAHLNRNLQANNLILKQVNHKRIYRIMKQNDLLLTRSEPLQNDRTHEGKVIVSESNMRWCSDGFEIKCWNGEKVRVVFSLDCCDREIMSYAVTTAGISSEMVCDVLVQSMERRFGVVSHLPQMIEWLTDNGSCYIARPTRTFAQSLGFRICTTPIRSPQSNGMAEAFVKTFKRDYVYLNDVPDAETVMRCLPIWIEDYNCNHPHSGLKMKSPREFRSLKLAS</sequence>
<feature type="domain" description="Integrase catalytic" evidence="2">
    <location>
        <begin position="217"/>
        <end position="402"/>
    </location>
</feature>
<name>A0AA90WGV4_9GAMM</name>
<dbReference type="InterPro" id="IPR001584">
    <property type="entry name" value="Integrase_cat-core"/>
</dbReference>
<dbReference type="EMBL" id="WITK01000032">
    <property type="protein sequence ID" value="MQW93348.1"/>
    <property type="molecule type" value="Genomic_DNA"/>
</dbReference>
<reference evidence="3 4" key="1">
    <citation type="submission" date="2019-10" db="EMBL/GenBank/DDBJ databases">
        <authorList>
            <person name="Dong K."/>
        </authorList>
    </citation>
    <scope>NUCLEOTIDE SEQUENCE [LARGE SCALE GENOMIC DNA]</scope>
    <source>
        <strain evidence="4">dk771</strain>
    </source>
</reference>
<dbReference type="Gene3D" id="1.10.10.60">
    <property type="entry name" value="Homeodomain-like"/>
    <property type="match status" value="1"/>
</dbReference>
<dbReference type="GO" id="GO:0006313">
    <property type="term" value="P:DNA transposition"/>
    <property type="evidence" value="ECO:0007669"/>
    <property type="project" value="InterPro"/>
</dbReference>
<comment type="caution">
    <text evidence="3">The sequence shown here is derived from an EMBL/GenBank/DDBJ whole genome shotgun (WGS) entry which is preliminary data.</text>
</comment>
<dbReference type="InterPro" id="IPR025948">
    <property type="entry name" value="HTH-like_dom"/>
</dbReference>
<dbReference type="RefSeq" id="WP_153389483.1">
    <property type="nucleotide sequence ID" value="NZ_WITK01000032.1"/>
</dbReference>
<dbReference type="AlphaFoldDB" id="A0AA90WGV4"/>
<dbReference type="InterPro" id="IPR012337">
    <property type="entry name" value="RNaseH-like_sf"/>
</dbReference>
<dbReference type="SUPFAM" id="SSF46689">
    <property type="entry name" value="Homeodomain-like"/>
    <property type="match status" value="1"/>
</dbReference>
<dbReference type="InterPro" id="IPR036388">
    <property type="entry name" value="WH-like_DNA-bd_sf"/>
</dbReference>
<dbReference type="Pfam" id="PF00665">
    <property type="entry name" value="rve"/>
    <property type="match status" value="1"/>
</dbReference>
<dbReference type="GO" id="GO:0043565">
    <property type="term" value="F:sequence-specific DNA binding"/>
    <property type="evidence" value="ECO:0007669"/>
    <property type="project" value="InterPro"/>
</dbReference>
<dbReference type="InterPro" id="IPR002514">
    <property type="entry name" value="Transposase_8"/>
</dbReference>
<dbReference type="GO" id="GO:0015074">
    <property type="term" value="P:DNA integration"/>
    <property type="evidence" value="ECO:0007669"/>
    <property type="project" value="InterPro"/>
</dbReference>
<dbReference type="PRINTS" id="PR01590">
    <property type="entry name" value="HTHFIS"/>
</dbReference>
<dbReference type="InterPro" id="IPR009057">
    <property type="entry name" value="Homeodomain-like_sf"/>
</dbReference>
<dbReference type="Proteomes" id="UP000480556">
    <property type="component" value="Unassembled WGS sequence"/>
</dbReference>
<dbReference type="Gene3D" id="3.30.420.10">
    <property type="entry name" value="Ribonuclease H-like superfamily/Ribonuclease H"/>
    <property type="match status" value="1"/>
</dbReference>
<proteinExistence type="inferred from homology"/>
<accession>A0AA90WGV4</accession>
<evidence type="ECO:0000256" key="1">
    <source>
        <dbReference type="ARBA" id="ARBA00009964"/>
    </source>
</evidence>
<dbReference type="Pfam" id="PF01527">
    <property type="entry name" value="HTH_Tnp_1"/>
    <property type="match status" value="1"/>
</dbReference>
<dbReference type="Gene3D" id="1.10.10.10">
    <property type="entry name" value="Winged helix-like DNA-binding domain superfamily/Winged helix DNA-binding domain"/>
    <property type="match status" value="1"/>
</dbReference>
<dbReference type="InterPro" id="IPR050900">
    <property type="entry name" value="Transposase_IS3/IS150/IS904"/>
</dbReference>
<protein>
    <submittedName>
        <fullName evidence="3">IS3 family transposase</fullName>
    </submittedName>
</protein>
<dbReference type="NCBIfam" id="NF033516">
    <property type="entry name" value="transpos_IS3"/>
    <property type="match status" value="1"/>
</dbReference>
<dbReference type="InterPro" id="IPR048020">
    <property type="entry name" value="Transpos_IS3"/>
</dbReference>
<dbReference type="InterPro" id="IPR002197">
    <property type="entry name" value="HTH_Fis"/>
</dbReference>